<reference evidence="4" key="1">
    <citation type="submission" date="2022-10" db="EMBL/GenBank/DDBJ databases">
        <title>Tapping the CABI collections for fungal endophytes: first genome assemblies for Collariella, Neodidymelliopsis, Ascochyta clinopodiicola, Didymella pomorum, Didymosphaeria variabile, Neocosmospora piperis and Neocucurbitaria cava.</title>
        <authorList>
            <person name="Hill R."/>
        </authorList>
    </citation>
    <scope>NUCLEOTIDE SEQUENCE</scope>
    <source>
        <strain evidence="4">IMI 355091</strain>
    </source>
</reference>
<dbReference type="GO" id="GO:0019787">
    <property type="term" value="F:ubiquitin-like protein transferase activity"/>
    <property type="evidence" value="ECO:0007669"/>
    <property type="project" value="InterPro"/>
</dbReference>
<proteinExistence type="predicted"/>
<evidence type="ECO:0000313" key="4">
    <source>
        <dbReference type="EMBL" id="KAJ4411097.1"/>
    </source>
</evidence>
<name>A0A9W9DC26_9PLEO</name>
<dbReference type="OrthoDB" id="4089664at2759"/>
<dbReference type="EMBL" id="JAPEVA010000006">
    <property type="protein sequence ID" value="KAJ4411097.1"/>
    <property type="molecule type" value="Genomic_DNA"/>
</dbReference>
<evidence type="ECO:0008006" key="6">
    <source>
        <dbReference type="Google" id="ProtNLM"/>
    </source>
</evidence>
<evidence type="ECO:0000313" key="5">
    <source>
        <dbReference type="Proteomes" id="UP001140510"/>
    </source>
</evidence>
<keyword evidence="5" id="KW-1185">Reference proteome</keyword>
<evidence type="ECO:0000256" key="1">
    <source>
        <dbReference type="ARBA" id="ARBA00022786"/>
    </source>
</evidence>
<dbReference type="GO" id="GO:0006914">
    <property type="term" value="P:autophagy"/>
    <property type="evidence" value="ECO:0007669"/>
    <property type="project" value="UniProtKB-KW"/>
</dbReference>
<keyword evidence="2" id="KW-0813">Transport</keyword>
<comment type="caution">
    <text evidence="4">The sequence shown here is derived from an EMBL/GenBank/DDBJ whole genome shotgun (WGS) entry which is preliminary data.</text>
</comment>
<organism evidence="4 5">
    <name type="scientific">Didymella pomorum</name>
    <dbReference type="NCBI Taxonomy" id="749634"/>
    <lineage>
        <taxon>Eukaryota</taxon>
        <taxon>Fungi</taxon>
        <taxon>Dikarya</taxon>
        <taxon>Ascomycota</taxon>
        <taxon>Pezizomycotina</taxon>
        <taxon>Dothideomycetes</taxon>
        <taxon>Pleosporomycetidae</taxon>
        <taxon>Pleosporales</taxon>
        <taxon>Pleosporineae</taxon>
        <taxon>Didymellaceae</taxon>
        <taxon>Didymella</taxon>
    </lineage>
</organism>
<dbReference type="Pfam" id="PF03987">
    <property type="entry name" value="Autophagy_act_C"/>
    <property type="match status" value="1"/>
</dbReference>
<dbReference type="GO" id="GO:0015031">
    <property type="term" value="P:protein transport"/>
    <property type="evidence" value="ECO:0007669"/>
    <property type="project" value="UniProtKB-KW"/>
</dbReference>
<gene>
    <name evidence="4" type="ORF">N0V91_001470</name>
</gene>
<evidence type="ECO:0000256" key="2">
    <source>
        <dbReference type="ARBA" id="ARBA00022927"/>
    </source>
</evidence>
<keyword evidence="3" id="KW-0072">Autophagy</keyword>
<protein>
    <recommendedName>
        <fullName evidence="6">Autophagy-related protein 3</fullName>
    </recommendedName>
</protein>
<dbReference type="Proteomes" id="UP001140510">
    <property type="component" value="Unassembled WGS sequence"/>
</dbReference>
<sequence length="178" mass="20019">MVPQLSPADPPVAEHKQVCVDKVELFPHLTDTEFDEACSTLLKRFELHGHRQREWTAAERLHQSEITYLRITKTLASSEEPSGGVEDDAEIELREEDYEVAETLASSRADIHYDVVLSPTFRVPVLYFSISDTLHRYPPTMEMLYSVVIPPAFRAQAEHVGVIGGITITVGFPEVAEI</sequence>
<keyword evidence="2" id="KW-0653">Protein transport</keyword>
<keyword evidence="1" id="KW-0833">Ubl conjugation pathway</keyword>
<dbReference type="InterPro" id="IPR007135">
    <property type="entry name" value="Atg3/Atg10"/>
</dbReference>
<evidence type="ECO:0000256" key="3">
    <source>
        <dbReference type="ARBA" id="ARBA00023006"/>
    </source>
</evidence>
<dbReference type="AlphaFoldDB" id="A0A9W9DC26"/>
<accession>A0A9W9DC26</accession>